<organism evidence="1 2">
    <name type="scientific">Chionoecetes opilio</name>
    <name type="common">Atlantic snow crab</name>
    <name type="synonym">Cancer opilio</name>
    <dbReference type="NCBI Taxonomy" id="41210"/>
    <lineage>
        <taxon>Eukaryota</taxon>
        <taxon>Metazoa</taxon>
        <taxon>Ecdysozoa</taxon>
        <taxon>Arthropoda</taxon>
        <taxon>Crustacea</taxon>
        <taxon>Multicrustacea</taxon>
        <taxon>Malacostraca</taxon>
        <taxon>Eumalacostraca</taxon>
        <taxon>Eucarida</taxon>
        <taxon>Decapoda</taxon>
        <taxon>Pleocyemata</taxon>
        <taxon>Brachyura</taxon>
        <taxon>Eubrachyura</taxon>
        <taxon>Majoidea</taxon>
        <taxon>Majidae</taxon>
        <taxon>Chionoecetes</taxon>
    </lineage>
</organism>
<keyword evidence="2" id="KW-1185">Reference proteome</keyword>
<dbReference type="EMBL" id="JACEEZ010019604">
    <property type="protein sequence ID" value="KAG0715563.1"/>
    <property type="molecule type" value="Genomic_DNA"/>
</dbReference>
<gene>
    <name evidence="1" type="ORF">GWK47_011695</name>
</gene>
<proteinExistence type="predicted"/>
<dbReference type="AlphaFoldDB" id="A0A8J5C2G9"/>
<comment type="caution">
    <text evidence="1">The sequence shown here is derived from an EMBL/GenBank/DDBJ whole genome shotgun (WGS) entry which is preliminary data.</text>
</comment>
<evidence type="ECO:0000313" key="2">
    <source>
        <dbReference type="Proteomes" id="UP000770661"/>
    </source>
</evidence>
<accession>A0A8J5C2G9</accession>
<sequence>MYHKGCWSSHVVNKFRTVASTQQEQKIRSVIEFGTPLPPWSIGVGSPAKNLANPNWFHLAEARKGPDQTPPSDNRGLQACYTPESCQILREKPSKNRTGNFEGDWPTLTFLPLVKRFRDLVVGGDGRNNPRNGEGSLDRRQVPHDKLLIASKLRRAPKASEPERPLRWRRRLAIHHGDAEQSMIKMFPASLAERCHAGTAEMEWSSRAASIGLLVHFASTHHRFRRRHVKRKTFSALIATNLCFTLWCPLTSSLPTHKGHNFSPIPFTTRRTHSERLSV</sequence>
<reference evidence="1" key="1">
    <citation type="submission" date="2020-07" db="EMBL/GenBank/DDBJ databases">
        <title>The High-quality genome of the commercially important snow crab, Chionoecetes opilio.</title>
        <authorList>
            <person name="Jeong J.-H."/>
            <person name="Ryu S."/>
        </authorList>
    </citation>
    <scope>NUCLEOTIDE SEQUENCE</scope>
    <source>
        <strain evidence="1">MADBK_172401_WGS</strain>
        <tissue evidence="1">Digestive gland</tissue>
    </source>
</reference>
<dbReference type="Proteomes" id="UP000770661">
    <property type="component" value="Unassembled WGS sequence"/>
</dbReference>
<protein>
    <submittedName>
        <fullName evidence="1">Uncharacterized protein</fullName>
    </submittedName>
</protein>
<evidence type="ECO:0000313" key="1">
    <source>
        <dbReference type="EMBL" id="KAG0715563.1"/>
    </source>
</evidence>
<name>A0A8J5C2G9_CHIOP</name>